<feature type="region of interest" description="Disordered" evidence="6">
    <location>
        <begin position="1059"/>
        <end position="1200"/>
    </location>
</feature>
<gene>
    <name evidence="9" type="ORF">NMOB1V02_LOCUS3902</name>
</gene>
<feature type="compositionally biased region" description="Polar residues" evidence="6">
    <location>
        <begin position="1098"/>
        <end position="1117"/>
    </location>
</feature>
<accession>A0A7R9GCW0</accession>
<sequence length="1664" mass="185126">MAVISKAQYDEIIECILSIDPEIAIDRNKYSVLLDKFPSIRKRTLGSILSAYVQRQVRRNHHRVLNKANGQTLYKQFLESVSKKDPPGIILKMADKLQFSPALLARFLVEQNLKESSKNSKGKCTQQLLKNVVKARSRDPELIPDRDLKYEVWLANLEDPVYGPQSDLIGNQIGFDYEEILKQNLEKLGLSFYDETDLRAEDFDKTPDVKLVIPIAIDGFIVNWIESKAMFGDPQLYEEHYQEQFSSYVNRFGGGLVIYWFGYVSELDKDTHRGVKISSELPGNFVKFDPAATLKRHNFKFGGGLEKTKEQCVMNFAKKVMRGMGWEEGEGLGKSKQGMKEALKPVVKLNTNGLGHDAAKEFTFNWWEHVYDTAAKNVDVEETHDGVKVKKHNRKLLISTTTGGQLVEEDNSAPEKKRKKKKKNDGDDGVEYASFVKGGTAVPVAPVALRTTTDDELFKICGGLTAHKSERHGHRLNGKLKRLEAHEARLADLSFTENFFEEQNYDKMVLTFPVAESWLKEHALRAVDGKHSVEFQKGTSTNAGDMKTTPPEMITALLEDLQKKPSLQMNFNEWNVLFSCILTSLKDNSSLLCELQAMKTNRLVPDVSQDFDHLLRTIQYLLDIGSDFDVIHSGGVHAIIHAGGSVHSSVDALITALVESVNNPSIWHVVCLVVEAQFEHFWKVASSKLMKLQANRDYPSDKWVESAADKKYFEMAAQRGADVVKNESICLLCDRSSTIECPRTLGGLGIVAPFKSSKDCVLLTKEICAPHSASVFGSVEIAHNICFGHTYLDHRGVPEPKMTSSRLGHCGTGVVGGVQGVLQFLDPPGQDAEISRWKAEPDLAQFVKELKKVTGIDEALNVARKNVKNWSLCGDEARQKLVRTYISEVLNDRENLIPYFPDMEELCENAWRNVSAETCCIQNDGDLLRVQRLKAGRVATILSCHENWLKVFLHVVLPLLRVGNAVVFGVSTDAKVFFAKLAKKIHGSEDDPVFRTVELGTDKGPTLSHLAAQAAKSNGSEVIISLAASPACNVAKYVASDNVKDVFVWLSIPGCDSDTKMSYRPRRTDHNHVIDGEENWFPGKRRPGTGKAPVPSGHATSTQFPRPQHRFGTSANYSSGRSRRQSSVGRSYSRSSRSANRSETANNSTRRRVSTTSTHRRDAPRKDFLKPRHYPPQILRIPRSEASNHAKDVDPEQHPLLVGDFTTTSLVLSQYDDRRHRTVGGAPSHEIPRRGSNDSNEDVNPDPPADPTRVSHRDSLSSRGSTDGLMMRNRTRITSLLNEPRENVLNEGILRQRSAQDEEDERASNVSPNPAGSVVGSDPGSVEVGRSPNVDGRASGASQLSGQRATGDDGEKEDEEEEGGWKAMGEDDPDTPRGTKHDYLDDGPQQPGDEGVPLKQSSARASTARDDNEPPPGEAEALDNEIPPDEEGGSSKRPTEPQPEPFNRDVFLMSILLVLATSYSWNVIQSCSTELKFAMPNIYGKRGWMAPWYLASLLRGAVSLVKLGELYDDGDQVDQLDKWTAVFMKTLGIALLTGELQCEVLMTGLPTSPAFWFFLGAIPFVMQLNADHDPDSPFARIPEIYLGCLIFLQLLMGISAKRWLMLFNPLILGLTFFDHGYSFSSDVYLYMILMNLFYAIAIDKRLHGGTCPPPGPPNNCNRCG</sequence>
<dbReference type="GO" id="GO:0003676">
    <property type="term" value="F:nucleic acid binding"/>
    <property type="evidence" value="ECO:0007669"/>
    <property type="project" value="InterPro"/>
</dbReference>
<organism evidence="9">
    <name type="scientific">Notodromas monacha</name>
    <dbReference type="NCBI Taxonomy" id="399045"/>
    <lineage>
        <taxon>Eukaryota</taxon>
        <taxon>Metazoa</taxon>
        <taxon>Ecdysozoa</taxon>
        <taxon>Arthropoda</taxon>
        <taxon>Crustacea</taxon>
        <taxon>Oligostraca</taxon>
        <taxon>Ostracoda</taxon>
        <taxon>Podocopa</taxon>
        <taxon>Podocopida</taxon>
        <taxon>Cypridocopina</taxon>
        <taxon>Cypridoidea</taxon>
        <taxon>Cyprididae</taxon>
        <taxon>Notodromas</taxon>
    </lineage>
</organism>
<dbReference type="OrthoDB" id="1272at2759"/>
<keyword evidence="3" id="KW-0963">Cytoplasm</keyword>
<dbReference type="Pfam" id="PF14811">
    <property type="entry name" value="TPD"/>
    <property type="match status" value="1"/>
</dbReference>
<feature type="region of interest" description="Disordered" evidence="6">
    <location>
        <begin position="400"/>
        <end position="427"/>
    </location>
</feature>
<evidence type="ECO:0000313" key="9">
    <source>
        <dbReference type="EMBL" id="CAD7276125.1"/>
    </source>
</evidence>
<feature type="compositionally biased region" description="Basic and acidic residues" evidence="6">
    <location>
        <begin position="1374"/>
        <end position="1384"/>
    </location>
</feature>
<evidence type="ECO:0000256" key="7">
    <source>
        <dbReference type="SAM" id="Phobius"/>
    </source>
</evidence>
<feature type="compositionally biased region" description="Basic and acidic residues" evidence="6">
    <location>
        <begin position="1159"/>
        <end position="1170"/>
    </location>
</feature>
<evidence type="ECO:0000256" key="2">
    <source>
        <dbReference type="ARBA" id="ARBA00004496"/>
    </source>
</evidence>
<keyword evidence="7" id="KW-0472">Membrane</keyword>
<dbReference type="SMART" id="SM00443">
    <property type="entry name" value="G_patch"/>
    <property type="match status" value="1"/>
</dbReference>
<evidence type="ECO:0000313" key="10">
    <source>
        <dbReference type="Proteomes" id="UP000678499"/>
    </source>
</evidence>
<dbReference type="Pfam" id="PF01585">
    <property type="entry name" value="G-patch"/>
    <property type="match status" value="1"/>
</dbReference>
<dbReference type="Proteomes" id="UP000678499">
    <property type="component" value="Unassembled WGS sequence"/>
</dbReference>
<evidence type="ECO:0000259" key="8">
    <source>
        <dbReference type="PROSITE" id="PS50174"/>
    </source>
</evidence>
<protein>
    <recommendedName>
        <fullName evidence="5">CDAN1-interacting nuclease 1</fullName>
    </recommendedName>
</protein>
<keyword evidence="7" id="KW-0812">Transmembrane</keyword>
<feature type="compositionally biased region" description="Acidic residues" evidence="6">
    <location>
        <begin position="1352"/>
        <end position="1362"/>
    </location>
</feature>
<dbReference type="InterPro" id="IPR000467">
    <property type="entry name" value="G_patch_dom"/>
</dbReference>
<dbReference type="GO" id="GO:0005737">
    <property type="term" value="C:cytoplasm"/>
    <property type="evidence" value="ECO:0007669"/>
    <property type="project" value="UniProtKB-SubCell"/>
</dbReference>
<proteinExistence type="predicted"/>
<evidence type="ECO:0000256" key="1">
    <source>
        <dbReference type="ARBA" id="ARBA00004123"/>
    </source>
</evidence>
<evidence type="ECO:0000256" key="3">
    <source>
        <dbReference type="ARBA" id="ARBA00022490"/>
    </source>
</evidence>
<dbReference type="PANTHER" id="PTHR31661">
    <property type="entry name" value="SIMILAR TO CDNA SEQUENCE BC052040"/>
    <property type="match status" value="1"/>
</dbReference>
<dbReference type="EMBL" id="CAJPEX010000559">
    <property type="protein sequence ID" value="CAG0916277.1"/>
    <property type="molecule type" value="Genomic_DNA"/>
</dbReference>
<feature type="transmembrane region" description="Helical" evidence="7">
    <location>
        <begin position="1544"/>
        <end position="1566"/>
    </location>
</feature>
<reference evidence="9" key="1">
    <citation type="submission" date="2020-11" db="EMBL/GenBank/DDBJ databases">
        <authorList>
            <person name="Tran Van P."/>
        </authorList>
    </citation>
    <scope>NUCLEOTIDE SEQUENCE</scope>
</reference>
<feature type="transmembrane region" description="Helical" evidence="7">
    <location>
        <begin position="1627"/>
        <end position="1643"/>
    </location>
</feature>
<feature type="transmembrane region" description="Helical" evidence="7">
    <location>
        <begin position="1578"/>
        <end position="1596"/>
    </location>
</feature>
<feature type="domain" description="G-patch" evidence="8">
    <location>
        <begin position="313"/>
        <end position="359"/>
    </location>
</feature>
<feature type="compositionally biased region" description="Low complexity" evidence="6">
    <location>
        <begin position="1125"/>
        <end position="1142"/>
    </location>
</feature>
<evidence type="ECO:0000256" key="5">
    <source>
        <dbReference type="ARBA" id="ARBA00023480"/>
    </source>
</evidence>
<dbReference type="PANTHER" id="PTHR31661:SF1">
    <property type="entry name" value="CDAN1-INTERACTING NUCLEASE 1"/>
    <property type="match status" value="1"/>
</dbReference>
<dbReference type="SUPFAM" id="SSF53720">
    <property type="entry name" value="ALDH-like"/>
    <property type="match status" value="1"/>
</dbReference>
<feature type="compositionally biased region" description="Basic and acidic residues" evidence="6">
    <location>
        <begin position="1182"/>
        <end position="1197"/>
    </location>
</feature>
<keyword evidence="4" id="KW-0539">Nucleus</keyword>
<dbReference type="PROSITE" id="PS50174">
    <property type="entry name" value="G_PATCH"/>
    <property type="match status" value="1"/>
</dbReference>
<dbReference type="GO" id="GO:0016491">
    <property type="term" value="F:oxidoreductase activity"/>
    <property type="evidence" value="ECO:0007669"/>
    <property type="project" value="InterPro"/>
</dbReference>
<dbReference type="GO" id="GO:0005634">
    <property type="term" value="C:nucleus"/>
    <property type="evidence" value="ECO:0007669"/>
    <property type="project" value="UniProtKB-SubCell"/>
</dbReference>
<keyword evidence="10" id="KW-1185">Reference proteome</keyword>
<feature type="compositionally biased region" description="Basic and acidic residues" evidence="6">
    <location>
        <begin position="1059"/>
        <end position="1075"/>
    </location>
</feature>
<evidence type="ECO:0000256" key="4">
    <source>
        <dbReference type="ARBA" id="ARBA00023242"/>
    </source>
</evidence>
<dbReference type="EMBL" id="OA882596">
    <property type="protein sequence ID" value="CAD7276125.1"/>
    <property type="molecule type" value="Genomic_DNA"/>
</dbReference>
<keyword evidence="7" id="KW-1133">Transmembrane helix</keyword>
<feature type="region of interest" description="Disordered" evidence="6">
    <location>
        <begin position="1298"/>
        <end position="1445"/>
    </location>
</feature>
<name>A0A7R9GCW0_9CRUS</name>
<evidence type="ECO:0000256" key="6">
    <source>
        <dbReference type="SAM" id="MobiDB-lite"/>
    </source>
</evidence>
<dbReference type="InterPro" id="IPR016161">
    <property type="entry name" value="Ald_DH/histidinol_DH"/>
</dbReference>
<feature type="region of interest" description="Disordered" evidence="6">
    <location>
        <begin position="1216"/>
        <end position="1272"/>
    </location>
</feature>
<dbReference type="InterPro" id="IPR029404">
    <property type="entry name" value="CDIN1"/>
</dbReference>
<comment type="subcellular location">
    <subcellularLocation>
        <location evidence="2">Cytoplasm</location>
    </subcellularLocation>
    <subcellularLocation>
        <location evidence="1">Nucleus</location>
    </subcellularLocation>
</comment>
<feature type="compositionally biased region" description="Acidic residues" evidence="6">
    <location>
        <begin position="1420"/>
        <end position="1432"/>
    </location>
</feature>